<organism evidence="2 3">
    <name type="scientific">Apodospora peruviana</name>
    <dbReference type="NCBI Taxonomy" id="516989"/>
    <lineage>
        <taxon>Eukaryota</taxon>
        <taxon>Fungi</taxon>
        <taxon>Dikarya</taxon>
        <taxon>Ascomycota</taxon>
        <taxon>Pezizomycotina</taxon>
        <taxon>Sordariomycetes</taxon>
        <taxon>Sordariomycetidae</taxon>
        <taxon>Sordariales</taxon>
        <taxon>Lasiosphaeriaceae</taxon>
        <taxon>Apodospora</taxon>
    </lineage>
</organism>
<keyword evidence="3" id="KW-1185">Reference proteome</keyword>
<feature type="region of interest" description="Disordered" evidence="1">
    <location>
        <begin position="1"/>
        <end position="302"/>
    </location>
</feature>
<feature type="region of interest" description="Disordered" evidence="1">
    <location>
        <begin position="319"/>
        <end position="377"/>
    </location>
</feature>
<feature type="compositionally biased region" description="Low complexity" evidence="1">
    <location>
        <begin position="78"/>
        <end position="94"/>
    </location>
</feature>
<dbReference type="AlphaFoldDB" id="A0AAE0HSY2"/>
<feature type="region of interest" description="Disordered" evidence="1">
    <location>
        <begin position="397"/>
        <end position="541"/>
    </location>
</feature>
<feature type="compositionally biased region" description="Basic and acidic residues" evidence="1">
    <location>
        <begin position="331"/>
        <end position="341"/>
    </location>
</feature>
<feature type="compositionally biased region" description="Polar residues" evidence="1">
    <location>
        <begin position="560"/>
        <end position="592"/>
    </location>
</feature>
<feature type="compositionally biased region" description="Gly residues" evidence="1">
    <location>
        <begin position="423"/>
        <end position="444"/>
    </location>
</feature>
<dbReference type="Proteomes" id="UP001283341">
    <property type="component" value="Unassembled WGS sequence"/>
</dbReference>
<evidence type="ECO:0000313" key="2">
    <source>
        <dbReference type="EMBL" id="KAK3312315.1"/>
    </source>
</evidence>
<feature type="compositionally biased region" description="Basic and acidic residues" evidence="1">
    <location>
        <begin position="273"/>
        <end position="282"/>
    </location>
</feature>
<dbReference type="EMBL" id="JAUEDM010000009">
    <property type="protein sequence ID" value="KAK3312315.1"/>
    <property type="molecule type" value="Genomic_DNA"/>
</dbReference>
<evidence type="ECO:0000256" key="1">
    <source>
        <dbReference type="SAM" id="MobiDB-lite"/>
    </source>
</evidence>
<proteinExistence type="predicted"/>
<feature type="compositionally biased region" description="Low complexity" evidence="1">
    <location>
        <begin position="109"/>
        <end position="119"/>
    </location>
</feature>
<accession>A0AAE0HSY2</accession>
<gene>
    <name evidence="2" type="ORF">B0H66DRAFT_396732</name>
</gene>
<feature type="compositionally biased region" description="Polar residues" evidence="1">
    <location>
        <begin position="127"/>
        <end position="140"/>
    </location>
</feature>
<reference evidence="2" key="1">
    <citation type="journal article" date="2023" name="Mol. Phylogenet. Evol.">
        <title>Genome-scale phylogeny and comparative genomics of the fungal order Sordariales.</title>
        <authorList>
            <person name="Hensen N."/>
            <person name="Bonometti L."/>
            <person name="Westerberg I."/>
            <person name="Brannstrom I.O."/>
            <person name="Guillou S."/>
            <person name="Cros-Aarteil S."/>
            <person name="Calhoun S."/>
            <person name="Haridas S."/>
            <person name="Kuo A."/>
            <person name="Mondo S."/>
            <person name="Pangilinan J."/>
            <person name="Riley R."/>
            <person name="LaButti K."/>
            <person name="Andreopoulos B."/>
            <person name="Lipzen A."/>
            <person name="Chen C."/>
            <person name="Yan M."/>
            <person name="Daum C."/>
            <person name="Ng V."/>
            <person name="Clum A."/>
            <person name="Steindorff A."/>
            <person name="Ohm R.A."/>
            <person name="Martin F."/>
            <person name="Silar P."/>
            <person name="Natvig D.O."/>
            <person name="Lalanne C."/>
            <person name="Gautier V."/>
            <person name="Ament-Velasquez S.L."/>
            <person name="Kruys A."/>
            <person name="Hutchinson M.I."/>
            <person name="Powell A.J."/>
            <person name="Barry K."/>
            <person name="Miller A.N."/>
            <person name="Grigoriev I.V."/>
            <person name="Debuchy R."/>
            <person name="Gladieux P."/>
            <person name="Hiltunen Thoren M."/>
            <person name="Johannesson H."/>
        </authorList>
    </citation>
    <scope>NUCLEOTIDE SEQUENCE</scope>
    <source>
        <strain evidence="2">CBS 118394</strain>
    </source>
</reference>
<sequence>MDASISSPPPPNNEGDHSLFGRLLRRAKSTKESSRSRRRRAATENVTDQIPTDGAEGATSNLAPVRAAQVPQHQHQRSQSSDAVAATATDSSFAQKQPLPQQTATIANPQQQSQPLSQQTPIAASPQRPQQLAPSCQDNAVPTPEMGTPTAVQQPHLRKKASLRDRLKAWQKPAPAPTPAPSEQAKPRFVYQPKHAASDFSRLVVSSAAAPRRARADSSDEDRTLTNPFEQSHVHDEEDAELAVKPRRHSPPLQTLVENETVLPSRNRSRREKYKESARASEEPSVQRLRSGAKQRHSYDLVEDPWDASHAAVVSVPIGSSAPVPSAAARRHADSQIEDPKAPLLLQQEEESQSPPPPTAERGSEKTAPMSDYERFIARAEAEERAYREKILRSFSQRSAALQQQQQHAGYVKPNPHLQYANVGGGELSGTTVVGGGRASGGGSKSSRGGSTQRTSGQYYTLAGSEDKPHHQPRGHKKNASWSPSGTDAEKALEKTSPPAAAANAVSTSRRPRQQLPVTYGVDEDYHPPTRGSMDYQPRTLRRQASITQRIAGYIKPTRELSTMSSNSEQTGYYPASSRTSSELRASRSQRQPKGIETLVE</sequence>
<protein>
    <submittedName>
        <fullName evidence="2">Uncharacterized protein</fullName>
    </submittedName>
</protein>
<comment type="caution">
    <text evidence="2">The sequence shown here is derived from an EMBL/GenBank/DDBJ whole genome shotgun (WGS) entry which is preliminary data.</text>
</comment>
<evidence type="ECO:0000313" key="3">
    <source>
        <dbReference type="Proteomes" id="UP001283341"/>
    </source>
</evidence>
<reference evidence="2" key="2">
    <citation type="submission" date="2023-06" db="EMBL/GenBank/DDBJ databases">
        <authorList>
            <consortium name="Lawrence Berkeley National Laboratory"/>
            <person name="Haridas S."/>
            <person name="Hensen N."/>
            <person name="Bonometti L."/>
            <person name="Westerberg I."/>
            <person name="Brannstrom I.O."/>
            <person name="Guillou S."/>
            <person name="Cros-Aarteil S."/>
            <person name="Calhoun S."/>
            <person name="Kuo A."/>
            <person name="Mondo S."/>
            <person name="Pangilinan J."/>
            <person name="Riley R."/>
            <person name="Labutti K."/>
            <person name="Andreopoulos B."/>
            <person name="Lipzen A."/>
            <person name="Chen C."/>
            <person name="Yanf M."/>
            <person name="Daum C."/>
            <person name="Ng V."/>
            <person name="Clum A."/>
            <person name="Steindorff A."/>
            <person name="Ohm R."/>
            <person name="Martin F."/>
            <person name="Silar P."/>
            <person name="Natvig D."/>
            <person name="Lalanne C."/>
            <person name="Gautier V."/>
            <person name="Ament-Velasquez S.L."/>
            <person name="Kruys A."/>
            <person name="Hutchinson M.I."/>
            <person name="Powell A.J."/>
            <person name="Barry K."/>
            <person name="Miller A.N."/>
            <person name="Grigoriev I.V."/>
            <person name="Debuchy R."/>
            <person name="Gladieux P."/>
            <person name="Thoren M.H."/>
            <person name="Johannesson H."/>
        </authorList>
    </citation>
    <scope>NUCLEOTIDE SEQUENCE</scope>
    <source>
        <strain evidence="2">CBS 118394</strain>
    </source>
</reference>
<feature type="compositionally biased region" description="Low complexity" evidence="1">
    <location>
        <begin position="319"/>
        <end position="328"/>
    </location>
</feature>
<feature type="compositionally biased region" description="Basic and acidic residues" evidence="1">
    <location>
        <begin position="214"/>
        <end position="224"/>
    </location>
</feature>
<feature type="compositionally biased region" description="Low complexity" evidence="1">
    <location>
        <begin position="445"/>
        <end position="457"/>
    </location>
</feature>
<feature type="compositionally biased region" description="Polar residues" evidence="1">
    <location>
        <begin position="252"/>
        <end position="266"/>
    </location>
</feature>
<feature type="region of interest" description="Disordered" evidence="1">
    <location>
        <begin position="553"/>
        <end position="601"/>
    </location>
</feature>
<feature type="compositionally biased region" description="Polar residues" evidence="1">
    <location>
        <begin position="98"/>
        <end position="108"/>
    </location>
</feature>
<name>A0AAE0HSY2_9PEZI</name>
<feature type="compositionally biased region" description="Low complexity" evidence="1">
    <location>
        <begin position="201"/>
        <end position="211"/>
    </location>
</feature>